<evidence type="ECO:0000313" key="3">
    <source>
        <dbReference type="EMBL" id="CAI2361782.1"/>
    </source>
</evidence>
<feature type="compositionally biased region" description="Basic and acidic residues" evidence="1">
    <location>
        <begin position="388"/>
        <end position="410"/>
    </location>
</feature>
<name>A0AAD1U3V1_EUPCR</name>
<gene>
    <name evidence="3" type="ORF">ECRASSUSDP1_LOCUS3095</name>
</gene>
<dbReference type="AlphaFoldDB" id="A0AAD1U3V1"/>
<feature type="transmembrane region" description="Helical" evidence="2">
    <location>
        <begin position="35"/>
        <end position="60"/>
    </location>
</feature>
<keyword evidence="2" id="KW-0472">Membrane</keyword>
<evidence type="ECO:0000256" key="2">
    <source>
        <dbReference type="SAM" id="Phobius"/>
    </source>
</evidence>
<dbReference type="PANTHER" id="PTHR31398:SF0">
    <property type="entry name" value="MEIOTIC NUCLEAR DIVISION PROTEIN 1 HOMOLOG"/>
    <property type="match status" value="1"/>
</dbReference>
<dbReference type="EMBL" id="CAMPGE010002964">
    <property type="protein sequence ID" value="CAI2361782.1"/>
    <property type="molecule type" value="Genomic_DNA"/>
</dbReference>
<comment type="caution">
    <text evidence="3">The sequence shown here is derived from an EMBL/GenBank/DDBJ whole genome shotgun (WGS) entry which is preliminary data.</text>
</comment>
<keyword evidence="2" id="KW-0812">Transmembrane</keyword>
<evidence type="ECO:0000256" key="1">
    <source>
        <dbReference type="SAM" id="MobiDB-lite"/>
    </source>
</evidence>
<dbReference type="GO" id="GO:0007131">
    <property type="term" value="P:reciprocal meiotic recombination"/>
    <property type="evidence" value="ECO:0007669"/>
    <property type="project" value="TreeGrafter"/>
</dbReference>
<reference evidence="3" key="1">
    <citation type="submission" date="2023-07" db="EMBL/GenBank/DDBJ databases">
        <authorList>
            <consortium name="AG Swart"/>
            <person name="Singh M."/>
            <person name="Singh A."/>
            <person name="Seah K."/>
            <person name="Emmerich C."/>
        </authorList>
    </citation>
    <scope>NUCLEOTIDE SEQUENCE</scope>
    <source>
        <strain evidence="3">DP1</strain>
    </source>
</reference>
<protein>
    <submittedName>
        <fullName evidence="3">Uncharacterized protein</fullName>
    </submittedName>
</protein>
<proteinExistence type="predicted"/>
<sequence length="610" mass="69612">MPKIQSMAKNMVKSIDLFPRPISLTYQGKENFKSLYGGIVSTFLIALLISYGILIAIPMLKHTASSKAKNHVLRDQSSEVDKYQTTEKDFSFVVQIVNSETRIALTDPSYFNISISQSDFSFNKTIAQFQETNIEKEISICGEKFPKVNEYIDETSSILKGISYCPHDYDFLVAGDVFASVSQSIKITVSRCVNGTSIICKSMKEINEKASLMSVNVLFISQYFDSDNYKTPIKSFLDNRYSLKMAAGFKKTSNLFLRKSKTSRTDSIFPFAGDGEDEFYSVGNSQFDFGVEQESENILAKYTIYQDRVQDVYERRVYSLLDFFGQLGGFFEILTLAGTFLVHYFADKIYRYSLFTELYCVDSDEIELRKVNSKVASKSPKHLNYTREISKTKHDTNNNDKDKSEIKERASRNYRKHSLKNASVVDKVKSKIISKSRFHYTANDYFKSCLPFIKSNTSRQFDFLNHRLSQECDLPSILCAIRQLRRLVSSTLSNHQRLMLSFCSQNSMFSKPEDSQPLQPADFAVAGQPNSSKVKAVIETLETMIENMEEQQLQRDAETILGITISSSNNTDEERVSIIKEGENSNIGLVDQEEDRKDNCEDFVCQYVDP</sequence>
<dbReference type="Proteomes" id="UP001295684">
    <property type="component" value="Unassembled WGS sequence"/>
</dbReference>
<dbReference type="PANTHER" id="PTHR31398">
    <property type="entry name" value="MEIOTIC NUCLEAR DIVISION PROTEIN 1 HOMOLOG"/>
    <property type="match status" value="1"/>
</dbReference>
<dbReference type="GO" id="GO:0005634">
    <property type="term" value="C:nucleus"/>
    <property type="evidence" value="ECO:0007669"/>
    <property type="project" value="TreeGrafter"/>
</dbReference>
<evidence type="ECO:0000313" key="4">
    <source>
        <dbReference type="Proteomes" id="UP001295684"/>
    </source>
</evidence>
<keyword evidence="2" id="KW-1133">Transmembrane helix</keyword>
<organism evidence="3 4">
    <name type="scientific">Euplotes crassus</name>
    <dbReference type="NCBI Taxonomy" id="5936"/>
    <lineage>
        <taxon>Eukaryota</taxon>
        <taxon>Sar</taxon>
        <taxon>Alveolata</taxon>
        <taxon>Ciliophora</taxon>
        <taxon>Intramacronucleata</taxon>
        <taxon>Spirotrichea</taxon>
        <taxon>Hypotrichia</taxon>
        <taxon>Euplotida</taxon>
        <taxon>Euplotidae</taxon>
        <taxon>Moneuplotes</taxon>
    </lineage>
</organism>
<feature type="region of interest" description="Disordered" evidence="1">
    <location>
        <begin position="387"/>
        <end position="410"/>
    </location>
</feature>
<accession>A0AAD1U3V1</accession>
<keyword evidence="4" id="KW-1185">Reference proteome</keyword>